<dbReference type="Pfam" id="PF17765">
    <property type="entry name" value="MLTR_LBD"/>
    <property type="match status" value="1"/>
</dbReference>
<dbReference type="Pfam" id="PF13560">
    <property type="entry name" value="HTH_31"/>
    <property type="match status" value="1"/>
</dbReference>
<reference evidence="3 4" key="1">
    <citation type="submission" date="2020-04" db="EMBL/GenBank/DDBJ databases">
        <title>Description of novel Gluconacetobacter.</title>
        <authorList>
            <person name="Sombolestani A."/>
        </authorList>
    </citation>
    <scope>NUCLEOTIDE SEQUENCE [LARGE SCALE GENOMIC DNA]</scope>
    <source>
        <strain evidence="3 4">LMG 7603</strain>
    </source>
</reference>
<dbReference type="SUPFAM" id="SSF47413">
    <property type="entry name" value="lambda repressor-like DNA-binding domains"/>
    <property type="match status" value="1"/>
</dbReference>
<dbReference type="SMART" id="SM00530">
    <property type="entry name" value="HTH_XRE"/>
    <property type="match status" value="1"/>
</dbReference>
<accession>A0A7W4NIK1</accession>
<gene>
    <name evidence="3" type="ORF">HLH33_19245</name>
</gene>
<dbReference type="Gene3D" id="1.10.260.40">
    <property type="entry name" value="lambda repressor-like DNA-binding domains"/>
    <property type="match status" value="1"/>
</dbReference>
<dbReference type="EMBL" id="JABEQG010000083">
    <property type="protein sequence ID" value="MBB2158399.1"/>
    <property type="molecule type" value="Genomic_DNA"/>
</dbReference>
<evidence type="ECO:0000256" key="1">
    <source>
        <dbReference type="SAM" id="MobiDB-lite"/>
    </source>
</evidence>
<proteinExistence type="predicted"/>
<dbReference type="InterPro" id="IPR010982">
    <property type="entry name" value="Lambda_DNA-bd_dom_sf"/>
</dbReference>
<dbReference type="Gene3D" id="3.30.450.180">
    <property type="match status" value="1"/>
</dbReference>
<dbReference type="PANTHER" id="PTHR35010">
    <property type="entry name" value="BLL4672 PROTEIN-RELATED"/>
    <property type="match status" value="1"/>
</dbReference>
<dbReference type="GO" id="GO:0003677">
    <property type="term" value="F:DNA binding"/>
    <property type="evidence" value="ECO:0007669"/>
    <property type="project" value="InterPro"/>
</dbReference>
<protein>
    <submittedName>
        <fullName evidence="3">Helix-turn-helix domain-containing protein</fullName>
    </submittedName>
</protein>
<dbReference type="InterPro" id="IPR041413">
    <property type="entry name" value="MLTR_LBD"/>
</dbReference>
<dbReference type="PANTHER" id="PTHR35010:SF3">
    <property type="entry name" value="BLL4873 PROTEIN"/>
    <property type="match status" value="1"/>
</dbReference>
<dbReference type="PROSITE" id="PS50943">
    <property type="entry name" value="HTH_CROC1"/>
    <property type="match status" value="1"/>
</dbReference>
<feature type="domain" description="HTH cro/C1-type" evidence="2">
    <location>
        <begin position="70"/>
        <end position="117"/>
    </location>
</feature>
<comment type="caution">
    <text evidence="3">The sequence shown here is derived from an EMBL/GenBank/DDBJ whole genome shotgun (WGS) entry which is preliminary data.</text>
</comment>
<name>A0A7W4NIK1_GLUDI</name>
<feature type="region of interest" description="Disordered" evidence="1">
    <location>
        <begin position="1"/>
        <end position="22"/>
    </location>
</feature>
<evidence type="ECO:0000313" key="3">
    <source>
        <dbReference type="EMBL" id="MBB2158399.1"/>
    </source>
</evidence>
<sequence length="295" mass="33132">MLPHLAVSEHSAEPRHPQPEPAEYQYDTILPWGEAVTATNIVLGDFLRARRERLDPAAGGMARGRRRTPGLRREEVAEAAGISTEWYVKLEQGRAVAPSVTTIDALARALKLNAVEHAHLRRLADAKSQPTFSREKVPSTIGNFVASLSHPAYVTGRRWDILAWNDAAELLFEFSSMPTEDRNLLLYMLTDPNARRVFGESWPSEAQRIVALFRPTYDLWSYDSAFVQLLERVQAGCDEFARWWKGHAVQATSSGVKRLHHHAGGAIDFEYTTFQANEDSRLKLAVYLPATKNAL</sequence>
<evidence type="ECO:0000313" key="4">
    <source>
        <dbReference type="Proteomes" id="UP000550787"/>
    </source>
</evidence>
<dbReference type="AlphaFoldDB" id="A0A7W4NIK1"/>
<dbReference type="InterPro" id="IPR001387">
    <property type="entry name" value="Cro/C1-type_HTH"/>
</dbReference>
<dbReference type="Proteomes" id="UP000550787">
    <property type="component" value="Unassembled WGS sequence"/>
</dbReference>
<dbReference type="CDD" id="cd00093">
    <property type="entry name" value="HTH_XRE"/>
    <property type="match status" value="1"/>
</dbReference>
<organism evidence="3 4">
    <name type="scientific">Gluconacetobacter diazotrophicus</name>
    <name type="common">Acetobacter diazotrophicus</name>
    <dbReference type="NCBI Taxonomy" id="33996"/>
    <lineage>
        <taxon>Bacteria</taxon>
        <taxon>Pseudomonadati</taxon>
        <taxon>Pseudomonadota</taxon>
        <taxon>Alphaproteobacteria</taxon>
        <taxon>Acetobacterales</taxon>
        <taxon>Acetobacteraceae</taxon>
        <taxon>Gluconacetobacter</taxon>
    </lineage>
</organism>
<evidence type="ECO:0000259" key="2">
    <source>
        <dbReference type="PROSITE" id="PS50943"/>
    </source>
</evidence>